<evidence type="ECO:0000256" key="1">
    <source>
        <dbReference type="SAM" id="MobiDB-lite"/>
    </source>
</evidence>
<dbReference type="Proteomes" id="UP001391051">
    <property type="component" value="Unassembled WGS sequence"/>
</dbReference>
<dbReference type="PROSITE" id="PS50181">
    <property type="entry name" value="FBOX"/>
    <property type="match status" value="1"/>
</dbReference>
<dbReference type="InterPro" id="IPR001810">
    <property type="entry name" value="F-box_dom"/>
</dbReference>
<reference evidence="3 4" key="1">
    <citation type="submission" date="2023-01" db="EMBL/GenBank/DDBJ databases">
        <title>Analysis of 21 Apiospora genomes using comparative genomics revels a genus with tremendous synthesis potential of carbohydrate active enzymes and secondary metabolites.</title>
        <authorList>
            <person name="Sorensen T."/>
        </authorList>
    </citation>
    <scope>NUCLEOTIDE SEQUENCE [LARGE SCALE GENOMIC DNA]</scope>
    <source>
        <strain evidence="3 4">CBS 24483</strain>
    </source>
</reference>
<dbReference type="RefSeq" id="XP_066697162.1">
    <property type="nucleotide sequence ID" value="XM_066847671.1"/>
</dbReference>
<protein>
    <recommendedName>
        <fullName evidence="2">F-box domain-containing protein</fullName>
    </recommendedName>
</protein>
<name>A0ABR1Q539_9PEZI</name>
<dbReference type="EMBL" id="JAQQWE010000007">
    <property type="protein sequence ID" value="KAK7947128.1"/>
    <property type="molecule type" value="Genomic_DNA"/>
</dbReference>
<feature type="region of interest" description="Disordered" evidence="1">
    <location>
        <begin position="332"/>
        <end position="352"/>
    </location>
</feature>
<gene>
    <name evidence="3" type="ORF">PG986_011449</name>
</gene>
<dbReference type="Pfam" id="PF00646">
    <property type="entry name" value="F-box"/>
    <property type="match status" value="1"/>
</dbReference>
<proteinExistence type="predicted"/>
<feature type="compositionally biased region" description="Gly residues" evidence="1">
    <location>
        <begin position="337"/>
        <end position="347"/>
    </location>
</feature>
<feature type="domain" description="F-box" evidence="2">
    <location>
        <begin position="21"/>
        <end position="70"/>
    </location>
</feature>
<accession>A0ABR1Q539</accession>
<organism evidence="3 4">
    <name type="scientific">Apiospora aurea</name>
    <dbReference type="NCBI Taxonomy" id="335848"/>
    <lineage>
        <taxon>Eukaryota</taxon>
        <taxon>Fungi</taxon>
        <taxon>Dikarya</taxon>
        <taxon>Ascomycota</taxon>
        <taxon>Pezizomycotina</taxon>
        <taxon>Sordariomycetes</taxon>
        <taxon>Xylariomycetidae</taxon>
        <taxon>Amphisphaeriales</taxon>
        <taxon>Apiosporaceae</taxon>
        <taxon>Apiospora</taxon>
    </lineage>
</organism>
<dbReference type="GeneID" id="92080733"/>
<evidence type="ECO:0000259" key="2">
    <source>
        <dbReference type="PROSITE" id="PS50181"/>
    </source>
</evidence>
<evidence type="ECO:0000313" key="4">
    <source>
        <dbReference type="Proteomes" id="UP001391051"/>
    </source>
</evidence>
<comment type="caution">
    <text evidence="3">The sequence shown here is derived from an EMBL/GenBank/DDBJ whole genome shotgun (WGS) entry which is preliminary data.</text>
</comment>
<evidence type="ECO:0000313" key="3">
    <source>
        <dbReference type="EMBL" id="KAK7947128.1"/>
    </source>
</evidence>
<sequence>MTQPSDSTMSIAVPCNAPSPFDLLLELPIELFDLVIEKLPVPSQVALSITCHAARKLLKRHLKNLDWTSFRREWSFPFPERPVPAVEEDCREFLRDNLGKDLADQFVYCGDCVTLHRVYDAATELSQDFKVPTTGLPTREIPCRWRDAEPRWLFDDVGDSFSLSRRQVALVERHFLHGDGRGIPAHRFCKETETPRMPVSPALWKLLLSPDPSPAGAGGSNCTQMAATTFMVGPWSCGTSSWCPTVRTRGRRGSTSTARRTGSVRTCKRGEVSHHPLLLGGERAPGADVVTAGVDPVFDGKSRPGIHCQYCRLGGCWKVGSGWLTQANDLQHDGSAAGEGEGGGSGDPIGIKDDEGTVCVSLAMRTLVI</sequence>
<keyword evidence="4" id="KW-1185">Reference proteome</keyword>